<dbReference type="Pfam" id="PF03476">
    <property type="entry name" value="MOSC_N"/>
    <property type="match status" value="1"/>
</dbReference>
<evidence type="ECO:0000313" key="3">
    <source>
        <dbReference type="EMBL" id="KNC49144.1"/>
    </source>
</evidence>
<dbReference type="AlphaFoldDB" id="A0A0L0D9X8"/>
<feature type="domain" description="MOSC" evidence="2">
    <location>
        <begin position="154"/>
        <end position="318"/>
    </location>
</feature>
<sequence length="328" mass="35548">MGMASARAHAESKVGGKRRKGKDRGDGEAEAGEVAGVVSSVRVYPVKSCSGMEVEAWPVGPTGLVLDRALCVVNAASGEFCHARKAPQMLTCRATATIHDLGPHPDAPLLPSKFDIRLTVEHVDSQLTITARDVRAGDGDEPREVSVWSSHMLAAPVEARKARVSTWVSDLLRWSPWARPTRGRSVPAMSTSLAAPVTARKRRSPTRSRLARDGLETVSMERFRPNVVVTTTTPHIEDRWRRIRIGEFEFGIASACSRCILTTIDPSTGAFTDVPFKTLQSYRRPPKGARPLFGVKLVQLAGPATGGELAVGLDVEVLELADEPIMRT</sequence>
<dbReference type="InterPro" id="IPR011037">
    <property type="entry name" value="Pyrv_Knase-like_insert_dom_sf"/>
</dbReference>
<reference evidence="3 4" key="1">
    <citation type="submission" date="2010-05" db="EMBL/GenBank/DDBJ databases">
        <title>The Genome Sequence of Thecamonas trahens ATCC 50062.</title>
        <authorList>
            <consortium name="The Broad Institute Genome Sequencing Platform"/>
            <person name="Russ C."/>
            <person name="Cuomo C."/>
            <person name="Shea T."/>
            <person name="Young S.K."/>
            <person name="Zeng Q."/>
            <person name="Koehrsen M."/>
            <person name="Haas B."/>
            <person name="Borodovsky M."/>
            <person name="Guigo R."/>
            <person name="Alvarado L."/>
            <person name="Berlin A."/>
            <person name="Bochicchio J."/>
            <person name="Borenstein D."/>
            <person name="Chapman S."/>
            <person name="Chen Z."/>
            <person name="Freedman E."/>
            <person name="Gellesch M."/>
            <person name="Goldberg J."/>
            <person name="Griggs A."/>
            <person name="Gujja S."/>
            <person name="Heilman E."/>
            <person name="Heiman D."/>
            <person name="Hepburn T."/>
            <person name="Howarth C."/>
            <person name="Jen D."/>
            <person name="Larson L."/>
            <person name="Mehta T."/>
            <person name="Park D."/>
            <person name="Pearson M."/>
            <person name="Roberts A."/>
            <person name="Saif S."/>
            <person name="Shenoy N."/>
            <person name="Sisk P."/>
            <person name="Stolte C."/>
            <person name="Sykes S."/>
            <person name="Thomson T."/>
            <person name="Walk T."/>
            <person name="White J."/>
            <person name="Yandava C."/>
            <person name="Burger G."/>
            <person name="Gray M.W."/>
            <person name="Holland P.W.H."/>
            <person name="King N."/>
            <person name="Lang F.B.F."/>
            <person name="Roger A.J."/>
            <person name="Ruiz-Trillo I."/>
            <person name="Lander E."/>
            <person name="Nusbaum C."/>
        </authorList>
    </citation>
    <scope>NUCLEOTIDE SEQUENCE [LARGE SCALE GENOMIC DNA]</scope>
    <source>
        <strain evidence="3 4">ATCC 50062</strain>
    </source>
</reference>
<dbReference type="SUPFAM" id="SSF50800">
    <property type="entry name" value="PK beta-barrel domain-like"/>
    <property type="match status" value="1"/>
</dbReference>
<evidence type="ECO:0000259" key="2">
    <source>
        <dbReference type="PROSITE" id="PS51340"/>
    </source>
</evidence>
<dbReference type="GO" id="GO:0030170">
    <property type="term" value="F:pyridoxal phosphate binding"/>
    <property type="evidence" value="ECO:0007669"/>
    <property type="project" value="InterPro"/>
</dbReference>
<organism evidence="3 4">
    <name type="scientific">Thecamonas trahens ATCC 50062</name>
    <dbReference type="NCBI Taxonomy" id="461836"/>
    <lineage>
        <taxon>Eukaryota</taxon>
        <taxon>Apusozoa</taxon>
        <taxon>Apusomonadida</taxon>
        <taxon>Apusomonadidae</taxon>
        <taxon>Thecamonas</taxon>
    </lineage>
</organism>
<dbReference type="InterPro" id="IPR005303">
    <property type="entry name" value="MOCOS_middle"/>
</dbReference>
<dbReference type="RefSeq" id="XP_013758169.1">
    <property type="nucleotide sequence ID" value="XM_013902715.1"/>
</dbReference>
<dbReference type="OrthoDB" id="17255at2759"/>
<protein>
    <submittedName>
        <fullName evidence="3">MOSC domain-containing protein</fullName>
    </submittedName>
</protein>
<dbReference type="GO" id="GO:0030151">
    <property type="term" value="F:molybdenum ion binding"/>
    <property type="evidence" value="ECO:0007669"/>
    <property type="project" value="InterPro"/>
</dbReference>
<dbReference type="Pfam" id="PF03473">
    <property type="entry name" value="MOSC"/>
    <property type="match status" value="1"/>
</dbReference>
<dbReference type="GO" id="GO:0003824">
    <property type="term" value="F:catalytic activity"/>
    <property type="evidence" value="ECO:0007669"/>
    <property type="project" value="InterPro"/>
</dbReference>
<dbReference type="STRING" id="461836.A0A0L0D9X8"/>
<evidence type="ECO:0000256" key="1">
    <source>
        <dbReference type="SAM" id="MobiDB-lite"/>
    </source>
</evidence>
<dbReference type="GeneID" id="25564599"/>
<dbReference type="InterPro" id="IPR005302">
    <property type="entry name" value="MoCF_Sase_C"/>
</dbReference>
<proteinExistence type="predicted"/>
<dbReference type="OMA" id="CDEHEPY"/>
<dbReference type="SUPFAM" id="SSF141673">
    <property type="entry name" value="MOSC N-terminal domain-like"/>
    <property type="match status" value="1"/>
</dbReference>
<accession>A0A0L0D9X8</accession>
<dbReference type="EMBL" id="GL349453">
    <property type="protein sequence ID" value="KNC49144.1"/>
    <property type="molecule type" value="Genomic_DNA"/>
</dbReference>
<gene>
    <name evidence="3" type="ORF">AMSG_05119</name>
</gene>
<keyword evidence="4" id="KW-1185">Reference proteome</keyword>
<dbReference type="PANTHER" id="PTHR14237:SF19">
    <property type="entry name" value="MITOCHONDRIAL AMIDOXIME REDUCING COMPONENT 1"/>
    <property type="match status" value="1"/>
</dbReference>
<name>A0A0L0D9X8_THETB</name>
<dbReference type="PANTHER" id="PTHR14237">
    <property type="entry name" value="MOLYBDOPTERIN COFACTOR SULFURASE MOSC"/>
    <property type="match status" value="1"/>
</dbReference>
<dbReference type="eggNOG" id="KOG2362">
    <property type="taxonomic scope" value="Eukaryota"/>
</dbReference>
<dbReference type="Proteomes" id="UP000054408">
    <property type="component" value="Unassembled WGS sequence"/>
</dbReference>
<evidence type="ECO:0000313" key="4">
    <source>
        <dbReference type="Proteomes" id="UP000054408"/>
    </source>
</evidence>
<dbReference type="PROSITE" id="PS51340">
    <property type="entry name" value="MOSC"/>
    <property type="match status" value="1"/>
</dbReference>
<feature type="region of interest" description="Disordered" evidence="1">
    <location>
        <begin position="1"/>
        <end position="31"/>
    </location>
</feature>